<evidence type="ECO:0000313" key="8">
    <source>
        <dbReference type="Proteomes" id="UP001500305"/>
    </source>
</evidence>
<evidence type="ECO:0000256" key="5">
    <source>
        <dbReference type="ARBA" id="ARBA00023210"/>
    </source>
</evidence>
<name>A0ABP5QPT6_9ACTN</name>
<comment type="subcellular location">
    <subcellularLocation>
        <location evidence="1">Cell septum</location>
    </subcellularLocation>
</comment>
<evidence type="ECO:0000256" key="3">
    <source>
        <dbReference type="ARBA" id="ARBA00022618"/>
    </source>
</evidence>
<dbReference type="EMBL" id="BAAATR010000008">
    <property type="protein sequence ID" value="GAA2241890.1"/>
    <property type="molecule type" value="Genomic_DNA"/>
</dbReference>
<evidence type="ECO:0000256" key="2">
    <source>
        <dbReference type="ARBA" id="ARBA00009323"/>
    </source>
</evidence>
<keyword evidence="4" id="KW-0749">Sporulation</keyword>
<accession>A0ABP5QPT6</accession>
<keyword evidence="8" id="KW-1185">Reference proteome</keyword>
<proteinExistence type="inferred from homology"/>
<dbReference type="Pfam" id="PF04686">
    <property type="entry name" value="SsgA"/>
    <property type="match status" value="1"/>
</dbReference>
<gene>
    <name evidence="7" type="ORF">GCM10010430_24340</name>
</gene>
<reference evidence="8" key="1">
    <citation type="journal article" date="2019" name="Int. J. Syst. Evol. Microbiol.">
        <title>The Global Catalogue of Microorganisms (GCM) 10K type strain sequencing project: providing services to taxonomists for standard genome sequencing and annotation.</title>
        <authorList>
            <consortium name="The Broad Institute Genomics Platform"/>
            <consortium name="The Broad Institute Genome Sequencing Center for Infectious Disease"/>
            <person name="Wu L."/>
            <person name="Ma J."/>
        </authorList>
    </citation>
    <scope>NUCLEOTIDE SEQUENCE [LARGE SCALE GENOMIC DNA]</scope>
    <source>
        <strain evidence="8">JCM 7356</strain>
    </source>
</reference>
<evidence type="ECO:0008006" key="9">
    <source>
        <dbReference type="Google" id="ProtNLM"/>
    </source>
</evidence>
<keyword evidence="6" id="KW-0131">Cell cycle</keyword>
<sequence length="154" mass="16637">MRFREQPEDLSPSGPPTRRYLRTRLAMDLESPLGPRFPLDVECDYLEDDPLVVRLTFPAPGDTPVTWAVSRDLLLAGLSAPSGTGDVHVRPVPGGLVELHLYSATGSAVLLADANALHSALLDTGQLVPFGAEFSPERLRRGLELLLRSPAGES</sequence>
<evidence type="ECO:0000256" key="6">
    <source>
        <dbReference type="ARBA" id="ARBA00023306"/>
    </source>
</evidence>
<protein>
    <recommendedName>
        <fullName evidence="9">SsgA family sporulation/cell division regulator</fullName>
    </recommendedName>
</protein>
<evidence type="ECO:0000256" key="1">
    <source>
        <dbReference type="ARBA" id="ARBA00004431"/>
    </source>
</evidence>
<dbReference type="Gene3D" id="2.30.31.20">
    <property type="entry name" value="Sporulation-specific cell division protein SsgB"/>
    <property type="match status" value="1"/>
</dbReference>
<dbReference type="InterPro" id="IPR038658">
    <property type="entry name" value="SsgB_sf"/>
</dbReference>
<evidence type="ECO:0000256" key="4">
    <source>
        <dbReference type="ARBA" id="ARBA00022969"/>
    </source>
</evidence>
<keyword evidence="3" id="KW-0132">Cell division</keyword>
<comment type="similarity">
    <text evidence="2">Belongs to the SsgA family.</text>
</comment>
<dbReference type="InterPro" id="IPR006776">
    <property type="entry name" value="SsgB"/>
</dbReference>
<organism evidence="7 8">
    <name type="scientific">Kitasatospora cystarginea</name>
    <dbReference type="NCBI Taxonomy" id="58350"/>
    <lineage>
        <taxon>Bacteria</taxon>
        <taxon>Bacillati</taxon>
        <taxon>Actinomycetota</taxon>
        <taxon>Actinomycetes</taxon>
        <taxon>Kitasatosporales</taxon>
        <taxon>Streptomycetaceae</taxon>
        <taxon>Kitasatospora</taxon>
    </lineage>
</organism>
<dbReference type="Proteomes" id="UP001500305">
    <property type="component" value="Unassembled WGS sequence"/>
</dbReference>
<evidence type="ECO:0000313" key="7">
    <source>
        <dbReference type="EMBL" id="GAA2241890.1"/>
    </source>
</evidence>
<keyword evidence="5" id="KW-0717">Septation</keyword>
<comment type="caution">
    <text evidence="7">The sequence shown here is derived from an EMBL/GenBank/DDBJ whole genome shotgun (WGS) entry which is preliminary data.</text>
</comment>